<keyword evidence="3" id="KW-1185">Reference proteome</keyword>
<dbReference type="Pfam" id="PF20167">
    <property type="entry name" value="Transposase_32"/>
    <property type="match status" value="1"/>
</dbReference>
<evidence type="ECO:0000259" key="1">
    <source>
        <dbReference type="Pfam" id="PF20167"/>
    </source>
</evidence>
<proteinExistence type="predicted"/>
<comment type="caution">
    <text evidence="2">The sequence shown here is derived from an EMBL/GenBank/DDBJ whole genome shotgun (WGS) entry which is preliminary data.</text>
</comment>
<dbReference type="Proteomes" id="UP001154282">
    <property type="component" value="Unassembled WGS sequence"/>
</dbReference>
<protein>
    <recommendedName>
        <fullName evidence="1">Putative plant transposon protein domain-containing protein</fullName>
    </recommendedName>
</protein>
<name>A0AAV0R1H1_9ROSI</name>
<organism evidence="2 3">
    <name type="scientific">Linum tenue</name>
    <dbReference type="NCBI Taxonomy" id="586396"/>
    <lineage>
        <taxon>Eukaryota</taxon>
        <taxon>Viridiplantae</taxon>
        <taxon>Streptophyta</taxon>
        <taxon>Embryophyta</taxon>
        <taxon>Tracheophyta</taxon>
        <taxon>Spermatophyta</taxon>
        <taxon>Magnoliopsida</taxon>
        <taxon>eudicotyledons</taxon>
        <taxon>Gunneridae</taxon>
        <taxon>Pentapetalae</taxon>
        <taxon>rosids</taxon>
        <taxon>fabids</taxon>
        <taxon>Malpighiales</taxon>
        <taxon>Linaceae</taxon>
        <taxon>Linum</taxon>
    </lineage>
</organism>
<dbReference type="AlphaFoldDB" id="A0AAV0R1H1"/>
<sequence length="227" mass="25873">MKIYPSFSINPAGFNKYDMDVPSLLHVLAWSSLVEDMRFNYCPEVVRKFYVNIKCGHGCNPSFFTTIVFDYEIKVTPQLLTTLLDIPHSGFLAGTDGEFTDRGFSFTAALKTLTRDIGRFYPTQLAVGRLHDDLKVLHFFITRCFLPRDLSSTDVLHSSDLYILSNARAGRQISYASLMFHHMIKYGMEYFSGPLPFGPQITKLLYKLGIDIRDKITLCNVLEDLCP</sequence>
<gene>
    <name evidence="2" type="ORF">LITE_LOCUS46023</name>
</gene>
<dbReference type="InterPro" id="IPR046796">
    <property type="entry name" value="Transposase_32_dom"/>
</dbReference>
<feature type="domain" description="Putative plant transposon protein" evidence="1">
    <location>
        <begin position="30"/>
        <end position="211"/>
    </location>
</feature>
<evidence type="ECO:0000313" key="2">
    <source>
        <dbReference type="EMBL" id="CAI0551552.1"/>
    </source>
</evidence>
<dbReference type="EMBL" id="CAMGYJ010000010">
    <property type="protein sequence ID" value="CAI0551552.1"/>
    <property type="molecule type" value="Genomic_DNA"/>
</dbReference>
<evidence type="ECO:0000313" key="3">
    <source>
        <dbReference type="Proteomes" id="UP001154282"/>
    </source>
</evidence>
<accession>A0AAV0R1H1</accession>
<reference evidence="2" key="1">
    <citation type="submission" date="2022-08" db="EMBL/GenBank/DDBJ databases">
        <authorList>
            <person name="Gutierrez-Valencia J."/>
        </authorList>
    </citation>
    <scope>NUCLEOTIDE SEQUENCE</scope>
</reference>